<protein>
    <submittedName>
        <fullName evidence="2">Uncharacterized protein</fullName>
    </submittedName>
</protein>
<keyword evidence="1" id="KW-1133">Transmembrane helix</keyword>
<evidence type="ECO:0000256" key="1">
    <source>
        <dbReference type="SAM" id="Phobius"/>
    </source>
</evidence>
<dbReference type="AlphaFoldDB" id="A0A8T0HJL3"/>
<dbReference type="Proteomes" id="UP000822688">
    <property type="component" value="Chromosome 6"/>
</dbReference>
<gene>
    <name evidence="2" type="ORF">KC19_6G201700</name>
</gene>
<evidence type="ECO:0000313" key="3">
    <source>
        <dbReference type="Proteomes" id="UP000822688"/>
    </source>
</evidence>
<comment type="caution">
    <text evidence="2">The sequence shown here is derived from an EMBL/GenBank/DDBJ whole genome shotgun (WGS) entry which is preliminary data.</text>
</comment>
<accession>A0A8T0HJL3</accession>
<sequence length="184" mass="20272">MAQGRRSRCECTLPFSLHLTVMILGVIGIILTIVATVLVAQFSSFYKTNGTHGAAVGSVIWLLLTTVLIFVSGLQGILMRDSKKWHLCFVILAVIILVDLGVLIVAFIFIASPFWIIYMIAVFVMELWVLCLRTCCKPKVVDMTATELPVANPGAAQEYSVDMSQQGYPSTYQNNGFKAPYPGY</sequence>
<organism evidence="2 3">
    <name type="scientific">Ceratodon purpureus</name>
    <name type="common">Fire moss</name>
    <name type="synonym">Dicranum purpureum</name>
    <dbReference type="NCBI Taxonomy" id="3225"/>
    <lineage>
        <taxon>Eukaryota</taxon>
        <taxon>Viridiplantae</taxon>
        <taxon>Streptophyta</taxon>
        <taxon>Embryophyta</taxon>
        <taxon>Bryophyta</taxon>
        <taxon>Bryophytina</taxon>
        <taxon>Bryopsida</taxon>
        <taxon>Dicranidae</taxon>
        <taxon>Pseudoditrichales</taxon>
        <taxon>Ditrichaceae</taxon>
        <taxon>Ceratodon</taxon>
    </lineage>
</organism>
<keyword evidence="1" id="KW-0812">Transmembrane</keyword>
<name>A0A8T0HJL3_CERPU</name>
<feature type="transmembrane region" description="Helical" evidence="1">
    <location>
        <begin position="21"/>
        <end position="42"/>
    </location>
</feature>
<dbReference type="EMBL" id="CM026427">
    <property type="protein sequence ID" value="KAG0570973.1"/>
    <property type="molecule type" value="Genomic_DNA"/>
</dbReference>
<keyword evidence="1" id="KW-0472">Membrane</keyword>
<feature type="transmembrane region" description="Helical" evidence="1">
    <location>
        <begin position="54"/>
        <end position="74"/>
    </location>
</feature>
<feature type="transmembrane region" description="Helical" evidence="1">
    <location>
        <begin position="115"/>
        <end position="135"/>
    </location>
</feature>
<feature type="transmembrane region" description="Helical" evidence="1">
    <location>
        <begin position="86"/>
        <end position="109"/>
    </location>
</feature>
<proteinExistence type="predicted"/>
<keyword evidence="3" id="KW-1185">Reference proteome</keyword>
<reference evidence="2 3" key="1">
    <citation type="submission" date="2020-06" db="EMBL/GenBank/DDBJ databases">
        <title>WGS assembly of Ceratodon purpureus strain R40.</title>
        <authorList>
            <person name="Carey S.B."/>
            <person name="Jenkins J."/>
            <person name="Shu S."/>
            <person name="Lovell J.T."/>
            <person name="Sreedasyam A."/>
            <person name="Maumus F."/>
            <person name="Tiley G.P."/>
            <person name="Fernandez-Pozo N."/>
            <person name="Barry K."/>
            <person name="Chen C."/>
            <person name="Wang M."/>
            <person name="Lipzen A."/>
            <person name="Daum C."/>
            <person name="Saski C.A."/>
            <person name="Payton A.C."/>
            <person name="Mcbreen J.C."/>
            <person name="Conrad R.E."/>
            <person name="Kollar L.M."/>
            <person name="Olsson S."/>
            <person name="Huttunen S."/>
            <person name="Landis J.B."/>
            <person name="Wickett N.J."/>
            <person name="Johnson M.G."/>
            <person name="Rensing S.A."/>
            <person name="Grimwood J."/>
            <person name="Schmutz J."/>
            <person name="Mcdaniel S.F."/>
        </authorList>
    </citation>
    <scope>NUCLEOTIDE SEQUENCE [LARGE SCALE GENOMIC DNA]</scope>
    <source>
        <strain evidence="2 3">R40</strain>
    </source>
</reference>
<evidence type="ECO:0000313" key="2">
    <source>
        <dbReference type="EMBL" id="KAG0570973.1"/>
    </source>
</evidence>